<comment type="cofactor">
    <cofactor evidence="1 14 15">
        <name>Zn(2+)</name>
        <dbReference type="ChEBI" id="CHEBI:29105"/>
    </cofactor>
</comment>
<feature type="binding site" evidence="14">
    <location>
        <position position="53"/>
    </location>
    <ligand>
        <name>Zn(2+)</name>
        <dbReference type="ChEBI" id="CHEBI:29105"/>
        <note>catalytic</note>
    </ligand>
</feature>
<evidence type="ECO:0000256" key="1">
    <source>
        <dbReference type="ARBA" id="ARBA00001947"/>
    </source>
</evidence>
<dbReference type="GO" id="GO:0042802">
    <property type="term" value="F:identical protein binding"/>
    <property type="evidence" value="ECO:0007669"/>
    <property type="project" value="UniProtKB-ARBA"/>
</dbReference>
<evidence type="ECO:0000256" key="13">
    <source>
        <dbReference type="PIRSR" id="PIRSR606262-2"/>
    </source>
</evidence>
<dbReference type="InterPro" id="IPR016193">
    <property type="entry name" value="Cytidine_deaminase-like"/>
</dbReference>
<keyword evidence="7 15" id="KW-0378">Hydrolase</keyword>
<comment type="caution">
    <text evidence="17">The sequence shown here is derived from an EMBL/GenBank/DDBJ whole genome shotgun (WGS) entry which is preliminary data.</text>
</comment>
<dbReference type="InterPro" id="IPR016192">
    <property type="entry name" value="APOBEC/CMP_deaminase_Zn-bd"/>
</dbReference>
<dbReference type="FunFam" id="3.40.140.10:FF:000008">
    <property type="entry name" value="Cytidine deaminase"/>
    <property type="match status" value="1"/>
</dbReference>
<evidence type="ECO:0000259" key="16">
    <source>
        <dbReference type="PROSITE" id="PS51747"/>
    </source>
</evidence>
<comment type="function">
    <text evidence="2 15">This enzyme scavenges exogenous and endogenous cytidine and 2'-deoxycytidine for UMP synthesis.</text>
</comment>
<evidence type="ECO:0000256" key="2">
    <source>
        <dbReference type="ARBA" id="ARBA00003949"/>
    </source>
</evidence>
<evidence type="ECO:0000256" key="14">
    <source>
        <dbReference type="PIRSR" id="PIRSR606262-3"/>
    </source>
</evidence>
<evidence type="ECO:0000256" key="11">
    <source>
        <dbReference type="ARBA" id="ARBA00049558"/>
    </source>
</evidence>
<reference evidence="17" key="1">
    <citation type="submission" date="2020-10" db="EMBL/GenBank/DDBJ databases">
        <authorList>
            <person name="Gilroy R."/>
        </authorList>
    </citation>
    <scope>NUCLEOTIDE SEQUENCE</scope>
    <source>
        <strain evidence="17">6276</strain>
    </source>
</reference>
<gene>
    <name evidence="17" type="primary">cdd</name>
    <name evidence="17" type="ORF">IAC10_01385</name>
</gene>
<dbReference type="EC" id="3.5.4.5" evidence="4 15"/>
<dbReference type="NCBIfam" id="NF004064">
    <property type="entry name" value="PRK05578.1"/>
    <property type="match status" value="1"/>
</dbReference>
<name>A0A9D1EXQ8_9BACT</name>
<dbReference type="CDD" id="cd01283">
    <property type="entry name" value="cytidine_deaminase"/>
    <property type="match status" value="1"/>
</dbReference>
<proteinExistence type="inferred from homology"/>
<comment type="similarity">
    <text evidence="3 15">Belongs to the cytidine and deoxycytidylate deaminase family.</text>
</comment>
<dbReference type="PANTHER" id="PTHR11644">
    <property type="entry name" value="CYTIDINE DEAMINASE"/>
    <property type="match status" value="1"/>
</dbReference>
<dbReference type="InterPro" id="IPR002125">
    <property type="entry name" value="CMP_dCMP_dom"/>
</dbReference>
<evidence type="ECO:0000256" key="15">
    <source>
        <dbReference type="RuleBase" id="RU364006"/>
    </source>
</evidence>
<dbReference type="SUPFAM" id="SSF53927">
    <property type="entry name" value="Cytidine deaminase-like"/>
    <property type="match status" value="1"/>
</dbReference>
<evidence type="ECO:0000256" key="4">
    <source>
        <dbReference type="ARBA" id="ARBA00012783"/>
    </source>
</evidence>
<evidence type="ECO:0000313" key="17">
    <source>
        <dbReference type="EMBL" id="HIS35272.1"/>
    </source>
</evidence>
<evidence type="ECO:0000313" key="18">
    <source>
        <dbReference type="Proteomes" id="UP000823928"/>
    </source>
</evidence>
<comment type="catalytic activity">
    <reaction evidence="11 15">
        <text>cytidine + H2O + H(+) = uridine + NH4(+)</text>
        <dbReference type="Rhea" id="RHEA:16069"/>
        <dbReference type="ChEBI" id="CHEBI:15377"/>
        <dbReference type="ChEBI" id="CHEBI:15378"/>
        <dbReference type="ChEBI" id="CHEBI:16704"/>
        <dbReference type="ChEBI" id="CHEBI:17562"/>
        <dbReference type="ChEBI" id="CHEBI:28938"/>
        <dbReference type="EC" id="3.5.4.5"/>
    </reaction>
</comment>
<evidence type="ECO:0000256" key="12">
    <source>
        <dbReference type="PIRSR" id="PIRSR606262-1"/>
    </source>
</evidence>
<dbReference type="GO" id="GO:0008270">
    <property type="term" value="F:zinc ion binding"/>
    <property type="evidence" value="ECO:0007669"/>
    <property type="project" value="UniProtKB-UniRule"/>
</dbReference>
<dbReference type="PROSITE" id="PS51747">
    <property type="entry name" value="CYT_DCMP_DEAMINASES_2"/>
    <property type="match status" value="1"/>
</dbReference>
<keyword evidence="8 14" id="KW-0862">Zinc</keyword>
<dbReference type="PANTHER" id="PTHR11644:SF2">
    <property type="entry name" value="CYTIDINE DEAMINASE"/>
    <property type="match status" value="1"/>
</dbReference>
<feature type="domain" description="CMP/dCMP-type deaminase" evidence="16">
    <location>
        <begin position="1"/>
        <end position="128"/>
    </location>
</feature>
<evidence type="ECO:0000256" key="8">
    <source>
        <dbReference type="ARBA" id="ARBA00022833"/>
    </source>
</evidence>
<dbReference type="NCBIfam" id="TIGR01354">
    <property type="entry name" value="cyt_deam_tetra"/>
    <property type="match status" value="1"/>
</dbReference>
<evidence type="ECO:0000256" key="9">
    <source>
        <dbReference type="ARBA" id="ARBA00032005"/>
    </source>
</evidence>
<dbReference type="GO" id="GO:0072527">
    <property type="term" value="P:pyrimidine-containing compound metabolic process"/>
    <property type="evidence" value="ECO:0007669"/>
    <property type="project" value="UniProtKB-ARBA"/>
</dbReference>
<sequence length="128" mass="14154">MDYNELMDKAREASEKAYAPYSKFKVGACVLTENGKFYTGCNFENSSYGLTICAERNAIGTAICDGEQKIKAVAIYSPNTKHCYPCGACRQVMCEFASDSGLEIILESEDGIEVKNFNDIFPKGFQLL</sequence>
<comment type="catalytic activity">
    <reaction evidence="10 15">
        <text>2'-deoxycytidine + H2O + H(+) = 2'-deoxyuridine + NH4(+)</text>
        <dbReference type="Rhea" id="RHEA:13433"/>
        <dbReference type="ChEBI" id="CHEBI:15377"/>
        <dbReference type="ChEBI" id="CHEBI:15378"/>
        <dbReference type="ChEBI" id="CHEBI:15698"/>
        <dbReference type="ChEBI" id="CHEBI:16450"/>
        <dbReference type="ChEBI" id="CHEBI:28938"/>
        <dbReference type="EC" id="3.5.4.5"/>
    </reaction>
</comment>
<evidence type="ECO:0000256" key="3">
    <source>
        <dbReference type="ARBA" id="ARBA00006576"/>
    </source>
</evidence>
<evidence type="ECO:0000256" key="7">
    <source>
        <dbReference type="ARBA" id="ARBA00022801"/>
    </source>
</evidence>
<dbReference type="AlphaFoldDB" id="A0A9D1EXQ8"/>
<dbReference type="Gene3D" id="3.40.140.10">
    <property type="entry name" value="Cytidine Deaminase, domain 2"/>
    <property type="match status" value="1"/>
</dbReference>
<dbReference type="PROSITE" id="PS00903">
    <property type="entry name" value="CYT_DCMP_DEAMINASES_1"/>
    <property type="match status" value="1"/>
</dbReference>
<feature type="active site" description="Proton donor" evidence="12">
    <location>
        <position position="55"/>
    </location>
</feature>
<dbReference type="InterPro" id="IPR006262">
    <property type="entry name" value="Cyt_deam_tetra"/>
</dbReference>
<protein>
    <recommendedName>
        <fullName evidence="5 15">Cytidine deaminase</fullName>
        <ecNumber evidence="4 15">3.5.4.5</ecNumber>
    </recommendedName>
    <alternativeName>
        <fullName evidence="9 15">Cytidine aminohydrolase</fullName>
    </alternativeName>
</protein>
<dbReference type="Proteomes" id="UP000823928">
    <property type="component" value="Unassembled WGS sequence"/>
</dbReference>
<organism evidence="17 18">
    <name type="scientific">Candidatus Scatousia excrementigallinarum</name>
    <dbReference type="NCBI Taxonomy" id="2840935"/>
    <lineage>
        <taxon>Bacteria</taxon>
        <taxon>Candidatus Scatousia</taxon>
    </lineage>
</organism>
<reference evidence="17" key="2">
    <citation type="journal article" date="2021" name="PeerJ">
        <title>Extensive microbial diversity within the chicken gut microbiome revealed by metagenomics and culture.</title>
        <authorList>
            <person name="Gilroy R."/>
            <person name="Ravi A."/>
            <person name="Getino M."/>
            <person name="Pursley I."/>
            <person name="Horton D.L."/>
            <person name="Alikhan N.F."/>
            <person name="Baker D."/>
            <person name="Gharbi K."/>
            <person name="Hall N."/>
            <person name="Watson M."/>
            <person name="Adriaenssens E.M."/>
            <person name="Foster-Nyarko E."/>
            <person name="Jarju S."/>
            <person name="Secka A."/>
            <person name="Antonio M."/>
            <person name="Oren A."/>
            <person name="Chaudhuri R.R."/>
            <person name="La Ragione R."/>
            <person name="Hildebrand F."/>
            <person name="Pallen M.J."/>
        </authorList>
    </citation>
    <scope>NUCLEOTIDE SEQUENCE</scope>
    <source>
        <strain evidence="17">6276</strain>
    </source>
</reference>
<dbReference type="InterPro" id="IPR050202">
    <property type="entry name" value="Cyt/Deoxycyt_deaminase"/>
</dbReference>
<evidence type="ECO:0000256" key="5">
    <source>
        <dbReference type="ARBA" id="ARBA00018266"/>
    </source>
</evidence>
<dbReference type="Pfam" id="PF00383">
    <property type="entry name" value="dCMP_cyt_deam_1"/>
    <property type="match status" value="1"/>
</dbReference>
<dbReference type="GO" id="GO:0004126">
    <property type="term" value="F:cytidine deaminase activity"/>
    <property type="evidence" value="ECO:0007669"/>
    <property type="project" value="UniProtKB-UniRule"/>
</dbReference>
<feature type="binding site" evidence="14">
    <location>
        <position position="86"/>
    </location>
    <ligand>
        <name>Zn(2+)</name>
        <dbReference type="ChEBI" id="CHEBI:29105"/>
        <note>catalytic</note>
    </ligand>
</feature>
<dbReference type="GO" id="GO:0055086">
    <property type="term" value="P:nucleobase-containing small molecule metabolic process"/>
    <property type="evidence" value="ECO:0007669"/>
    <property type="project" value="UniProtKB-ARBA"/>
</dbReference>
<feature type="binding site" evidence="14">
    <location>
        <position position="89"/>
    </location>
    <ligand>
        <name>Zn(2+)</name>
        <dbReference type="ChEBI" id="CHEBI:29105"/>
        <note>catalytic</note>
    </ligand>
</feature>
<dbReference type="GO" id="GO:0005829">
    <property type="term" value="C:cytosol"/>
    <property type="evidence" value="ECO:0007669"/>
    <property type="project" value="TreeGrafter"/>
</dbReference>
<evidence type="ECO:0000256" key="10">
    <source>
        <dbReference type="ARBA" id="ARBA00049252"/>
    </source>
</evidence>
<keyword evidence="6 14" id="KW-0479">Metal-binding</keyword>
<accession>A0A9D1EXQ8</accession>
<feature type="binding site" evidence="13">
    <location>
        <begin position="42"/>
        <end position="48"/>
    </location>
    <ligand>
        <name>substrate</name>
    </ligand>
</feature>
<dbReference type="EMBL" id="DVIU01000029">
    <property type="protein sequence ID" value="HIS35272.1"/>
    <property type="molecule type" value="Genomic_DNA"/>
</dbReference>
<evidence type="ECO:0000256" key="6">
    <source>
        <dbReference type="ARBA" id="ARBA00022723"/>
    </source>
</evidence>